<dbReference type="Proteomes" id="UP000199031">
    <property type="component" value="Unassembled WGS sequence"/>
</dbReference>
<evidence type="ECO:0000313" key="2">
    <source>
        <dbReference type="Proteomes" id="UP000199031"/>
    </source>
</evidence>
<reference evidence="1 2" key="1">
    <citation type="submission" date="2016-10" db="EMBL/GenBank/DDBJ databases">
        <authorList>
            <person name="de Groot N.N."/>
        </authorList>
    </citation>
    <scope>NUCLEOTIDE SEQUENCE [LARGE SCALE GENOMIC DNA]</scope>
    <source>
        <strain evidence="1 2">DSM 28286</strain>
    </source>
</reference>
<name>A0A1I5WFH4_9BACT</name>
<keyword evidence="2" id="KW-1185">Reference proteome</keyword>
<organism evidence="1 2">
    <name type="scientific">Parafilimonas terrae</name>
    <dbReference type="NCBI Taxonomy" id="1465490"/>
    <lineage>
        <taxon>Bacteria</taxon>
        <taxon>Pseudomonadati</taxon>
        <taxon>Bacteroidota</taxon>
        <taxon>Chitinophagia</taxon>
        <taxon>Chitinophagales</taxon>
        <taxon>Chitinophagaceae</taxon>
        <taxon>Parafilimonas</taxon>
    </lineage>
</organism>
<gene>
    <name evidence="1" type="ORF">SAMN05444277_106152</name>
</gene>
<dbReference type="AlphaFoldDB" id="A0A1I5WFH4"/>
<evidence type="ECO:0000313" key="1">
    <source>
        <dbReference type="EMBL" id="SFQ18455.1"/>
    </source>
</evidence>
<dbReference type="EMBL" id="FOXQ01000006">
    <property type="protein sequence ID" value="SFQ18455.1"/>
    <property type="molecule type" value="Genomic_DNA"/>
</dbReference>
<accession>A0A1I5WFH4</accession>
<sequence length="260" mass="30703">MNARGIHTSCEYVLLMTACIKPKNLNRSSFRATPHIRFEDYKKAFEYWLNYSDKRIKAIVFAENSGYELIELKKIANKKNIYKRNIEFLQFEETERLPGVHYGYSDMEIIDYAIYNSKLITSNSIIIKTTGRLYFPQLNKLLDLQDKKQYDFFSDARDFSFWKLEKHYVVTTLFIMKTSFYKQHLFDIKRELAENTASHMETLYFKTLKPLRQSNRIQLGFPFLISTIGIGAHSNSDYASFKKRIEAIGLFILRRILPAS</sequence>
<dbReference type="STRING" id="1465490.SAMN05444277_106152"/>
<proteinExistence type="predicted"/>
<protein>
    <submittedName>
        <fullName evidence="1">Uncharacterized protein</fullName>
    </submittedName>
</protein>